<dbReference type="EMBL" id="JBIGHY010000048">
    <property type="protein sequence ID" value="MFG6417393.1"/>
    <property type="molecule type" value="Genomic_DNA"/>
</dbReference>
<organism evidence="1 2">
    <name type="scientific">Pelomonas dachongensis</name>
    <dbReference type="NCBI Taxonomy" id="3299029"/>
    <lineage>
        <taxon>Bacteria</taxon>
        <taxon>Pseudomonadati</taxon>
        <taxon>Pseudomonadota</taxon>
        <taxon>Betaproteobacteria</taxon>
        <taxon>Burkholderiales</taxon>
        <taxon>Sphaerotilaceae</taxon>
        <taxon>Roseateles</taxon>
    </lineage>
</organism>
<sequence>MHLILGVLTIGIHPASLVFMRVPGVLQGRLLGLDRRMDGLAGSGYGGIQQRHELQSRTIASAGASPDMTRR</sequence>
<accession>A0ABW7EXP2</accession>
<reference evidence="1 2" key="1">
    <citation type="submission" date="2024-09" db="EMBL/GenBank/DDBJ databases">
        <title>Novel species of the genus Pelomonas and Roseateles isolated from streams.</title>
        <authorList>
            <person name="Lu H."/>
        </authorList>
    </citation>
    <scope>NUCLEOTIDE SEQUENCE [LARGE SCALE GENOMIC DNA]</scope>
    <source>
        <strain evidence="1 2">DC23W</strain>
    </source>
</reference>
<evidence type="ECO:0000313" key="2">
    <source>
        <dbReference type="Proteomes" id="UP001606300"/>
    </source>
</evidence>
<name>A0ABW7EXP2_9BURK</name>
<dbReference type="Proteomes" id="UP001606300">
    <property type="component" value="Unassembled WGS sequence"/>
</dbReference>
<evidence type="ECO:0000313" key="1">
    <source>
        <dbReference type="EMBL" id="MFG6417393.1"/>
    </source>
</evidence>
<dbReference type="RefSeq" id="WP_394473446.1">
    <property type="nucleotide sequence ID" value="NZ_JBIGHY010000048.1"/>
</dbReference>
<gene>
    <name evidence="1" type="ORF">ACG02S_26285</name>
</gene>
<proteinExistence type="predicted"/>
<protein>
    <submittedName>
        <fullName evidence="1">Uncharacterized protein</fullName>
    </submittedName>
</protein>
<comment type="caution">
    <text evidence="1">The sequence shown here is derived from an EMBL/GenBank/DDBJ whole genome shotgun (WGS) entry which is preliminary data.</text>
</comment>
<feature type="non-terminal residue" evidence="1">
    <location>
        <position position="71"/>
    </location>
</feature>
<keyword evidence="2" id="KW-1185">Reference proteome</keyword>